<dbReference type="VEuPathDB" id="AmoebaDB:EHI7A_070580"/>
<dbReference type="PROSITE" id="PS00478">
    <property type="entry name" value="LIM_DOMAIN_1"/>
    <property type="match status" value="1"/>
</dbReference>
<dbReference type="Gene3D" id="3.30.450.200">
    <property type="match status" value="1"/>
</dbReference>
<dbReference type="InterPro" id="IPR005112">
    <property type="entry name" value="dDENN_dom"/>
</dbReference>
<evidence type="ECO:0000256" key="1">
    <source>
        <dbReference type="ARBA" id="ARBA00022723"/>
    </source>
</evidence>
<sequence length="642" mass="73794">MSIKQFSESPTNLEPKYPHQLLLQAFYLTVTSSENDPLHINIKCGINDESRNNIANVMYFIYPDVPKIVKKEDLLTIPSLIHSFVSTDENGKRYYYYVQRWSDDKTPKILVLVSGRYSSLYIRLLPVLKEVLDTKGLTHLIDLFDQLKECEYPESDLVINESTIISHNPEIPIFPILKKFGPADFVELVGRILLEENTMFLVESIDQGMPIIQAFLQILIPFEWQGVLIPMLPIEESYAGFAGCPTPMLFGTTQQGLININKLYSNTLDINIYNVSTSKFQKRKSGLNLFAFKETGRLLNQLKSIIDNPTFEHPDSLICNCFSQLFLDLFGRYFAFFEQQSIGFVFNDKNFIKSSSNELQVFLTAFNQSQMFERFIQHRINYISVMPEFRRSIFIDCPLFKSKKKPSFLKMKDISNEPQKCCGCGQKIDMDRAVCVYGKNLLFHTECLRCKSCDCFLFEKESFDRQCMDCLEEDCDELENQFDNTRRWEQVDISINKHKSDTEILQRSSFSKVLQYLSFYETEKSDSQRQKDESEEMRKSSVFLNGTTGSIFLTRSSKIGTFSATLNPNDSRKTIIVKEENQPLTQITQPKISLSVSTYYSGSPTSSTPISKPITPTSFVDANGKKYQVPLKKAPVPPKKGN</sequence>
<dbReference type="Pfam" id="PF03455">
    <property type="entry name" value="dDENN"/>
    <property type="match status" value="1"/>
</dbReference>
<dbReference type="VEuPathDB" id="AmoebaDB:EHI_087550"/>
<dbReference type="GO" id="GO:0046872">
    <property type="term" value="F:metal ion binding"/>
    <property type="evidence" value="ECO:0007669"/>
    <property type="project" value="UniProtKB-KW"/>
</dbReference>
<dbReference type="Gene3D" id="6.10.140.1000">
    <property type="match status" value="1"/>
</dbReference>
<dbReference type="EMBL" id="BDEQ01000001">
    <property type="protein sequence ID" value="GAT93588.1"/>
    <property type="molecule type" value="Genomic_DNA"/>
</dbReference>
<evidence type="ECO:0000259" key="6">
    <source>
        <dbReference type="PROSITE" id="PS50211"/>
    </source>
</evidence>
<dbReference type="Pfam" id="PF02141">
    <property type="entry name" value="DENN"/>
    <property type="match status" value="1"/>
</dbReference>
<dbReference type="InterPro" id="IPR001194">
    <property type="entry name" value="cDENN_dom"/>
</dbReference>
<evidence type="ECO:0000259" key="5">
    <source>
        <dbReference type="PROSITE" id="PS50023"/>
    </source>
</evidence>
<feature type="domain" description="LIM zinc-binding" evidence="5">
    <location>
        <begin position="419"/>
        <end position="481"/>
    </location>
</feature>
<keyword evidence="2 3" id="KW-0862">Zinc</keyword>
<dbReference type="Proteomes" id="UP000078387">
    <property type="component" value="Unassembled WGS sequence"/>
</dbReference>
<evidence type="ECO:0000256" key="3">
    <source>
        <dbReference type="PROSITE-ProRule" id="PRU00125"/>
    </source>
</evidence>
<dbReference type="Gene3D" id="3.40.50.11500">
    <property type="match status" value="1"/>
</dbReference>
<evidence type="ECO:0000313" key="7">
    <source>
        <dbReference type="EMBL" id="GAT93588.1"/>
    </source>
</evidence>
<feature type="compositionally biased region" description="Low complexity" evidence="4">
    <location>
        <begin position="602"/>
        <end position="618"/>
    </location>
</feature>
<dbReference type="InterPro" id="IPR037516">
    <property type="entry name" value="Tripartite_DENN"/>
</dbReference>
<evidence type="ECO:0000256" key="2">
    <source>
        <dbReference type="ARBA" id="ARBA00022833"/>
    </source>
</evidence>
<dbReference type="PROSITE" id="PS50211">
    <property type="entry name" value="DENN"/>
    <property type="match status" value="1"/>
</dbReference>
<keyword evidence="1 3" id="KW-0479">Metal-binding</keyword>
<evidence type="ECO:0000313" key="8">
    <source>
        <dbReference type="Proteomes" id="UP000078387"/>
    </source>
</evidence>
<evidence type="ECO:0008006" key="9">
    <source>
        <dbReference type="Google" id="ProtNLM"/>
    </source>
</evidence>
<comment type="caution">
    <text evidence="7">The sequence shown here is derived from an EMBL/GenBank/DDBJ whole genome shotgun (WGS) entry which is preliminary data.</text>
</comment>
<dbReference type="InterPro" id="IPR001781">
    <property type="entry name" value="Znf_LIM"/>
</dbReference>
<dbReference type="AlphaFoldDB" id="A0A5K1V9X7"/>
<dbReference type="VEuPathDB" id="AmoebaDB:EHI5A_106690"/>
<dbReference type="InterPro" id="IPR051942">
    <property type="entry name" value="DENN_domain_containing_2"/>
</dbReference>
<feature type="region of interest" description="Disordered" evidence="4">
    <location>
        <begin position="602"/>
        <end position="621"/>
    </location>
</feature>
<dbReference type="SMART" id="SM00799">
    <property type="entry name" value="DENN"/>
    <property type="match status" value="1"/>
</dbReference>
<organism evidence="7 8">
    <name type="scientific">Entamoeba histolytica</name>
    <dbReference type="NCBI Taxonomy" id="5759"/>
    <lineage>
        <taxon>Eukaryota</taxon>
        <taxon>Amoebozoa</taxon>
        <taxon>Evosea</taxon>
        <taxon>Archamoebae</taxon>
        <taxon>Mastigamoebida</taxon>
        <taxon>Entamoebidae</taxon>
        <taxon>Entamoeba</taxon>
    </lineage>
</organism>
<dbReference type="PANTHER" id="PTHR15288">
    <property type="entry name" value="DENN DOMAIN-CONTAINING PROTEIN 2"/>
    <property type="match status" value="1"/>
</dbReference>
<feature type="domain" description="UDENN" evidence="6">
    <location>
        <begin position="19"/>
        <end position="388"/>
    </location>
</feature>
<proteinExistence type="predicted"/>
<dbReference type="SMART" id="SM00801">
    <property type="entry name" value="dDENN"/>
    <property type="match status" value="1"/>
</dbReference>
<accession>A0A5K1V9X7</accession>
<dbReference type="OMA" id="HININCG"/>
<name>A0A5K1V9X7_ENTHI</name>
<dbReference type="PANTHER" id="PTHR15288:SF0">
    <property type="entry name" value="UDENN DOMAIN-CONTAINING PROTEIN"/>
    <property type="match status" value="1"/>
</dbReference>
<protein>
    <recommendedName>
        <fullName evidence="9">UDENN domain-containing protein</fullName>
    </recommendedName>
</protein>
<gene>
    <name evidence="7" type="ORF">CL6EHI_087550</name>
</gene>
<evidence type="ECO:0000256" key="4">
    <source>
        <dbReference type="SAM" id="MobiDB-lite"/>
    </source>
</evidence>
<dbReference type="PROSITE" id="PS50023">
    <property type="entry name" value="LIM_DOMAIN_2"/>
    <property type="match status" value="1"/>
</dbReference>
<dbReference type="InterPro" id="IPR043153">
    <property type="entry name" value="DENN_C"/>
</dbReference>
<keyword evidence="3" id="KW-0440">LIM domain</keyword>
<reference evidence="7 8" key="1">
    <citation type="submission" date="2016-05" db="EMBL/GenBank/DDBJ databases">
        <title>First whole genome sequencing of Entamoeba histolytica HM1:IMSS-clone-6.</title>
        <authorList>
            <person name="Mukherjee Avik.K."/>
            <person name="Izumyama S."/>
            <person name="Nakada-Tsukui K."/>
            <person name="Nozaki T."/>
        </authorList>
    </citation>
    <scope>NUCLEOTIDE SEQUENCE [LARGE SCALE GENOMIC DNA]</scope>
    <source>
        <strain evidence="7 8">HM1:IMSS clone 6</strain>
    </source>
</reference>
<dbReference type="VEuPathDB" id="AmoebaDB:KM1_130580"/>
<dbReference type="VEuPathDB" id="AmoebaDB:EHI8A_072270"/>